<feature type="region of interest" description="Disordered" evidence="5">
    <location>
        <begin position="373"/>
        <end position="402"/>
    </location>
</feature>
<protein>
    <recommendedName>
        <fullName evidence="10">Extracellular membrane protein CFEM domain-containing protein</fullName>
    </recommendedName>
</protein>
<keyword evidence="9" id="KW-1185">Reference proteome</keyword>
<accession>A0ABR4HJ95</accession>
<gene>
    <name evidence="8" type="ORF">BJX63DRAFT_162096</name>
</gene>
<dbReference type="EMBL" id="JBFXLT010000027">
    <property type="protein sequence ID" value="KAL2815559.1"/>
    <property type="molecule type" value="Genomic_DNA"/>
</dbReference>
<dbReference type="InterPro" id="IPR051694">
    <property type="entry name" value="Immunoregulatory_rcpt-like"/>
</dbReference>
<reference evidence="8 9" key="1">
    <citation type="submission" date="2024-07" db="EMBL/GenBank/DDBJ databases">
        <title>Section-level genome sequencing and comparative genomics of Aspergillus sections Usti and Cavernicolus.</title>
        <authorList>
            <consortium name="Lawrence Berkeley National Laboratory"/>
            <person name="Nybo J.L."/>
            <person name="Vesth T.C."/>
            <person name="Theobald S."/>
            <person name="Frisvad J.C."/>
            <person name="Larsen T.O."/>
            <person name="Kjaerboelling I."/>
            <person name="Rothschild-Mancinelli K."/>
            <person name="Lyhne E.K."/>
            <person name="Kogle M.E."/>
            <person name="Barry K."/>
            <person name="Clum A."/>
            <person name="Na H."/>
            <person name="Ledsgaard L."/>
            <person name="Lin J."/>
            <person name="Lipzen A."/>
            <person name="Kuo A."/>
            <person name="Riley R."/>
            <person name="Mondo S."/>
            <person name="Labutti K."/>
            <person name="Haridas S."/>
            <person name="Pangalinan J."/>
            <person name="Salamov A.A."/>
            <person name="Simmons B.A."/>
            <person name="Magnuson J.K."/>
            <person name="Chen J."/>
            <person name="Drula E."/>
            <person name="Henrissat B."/>
            <person name="Wiebenga A."/>
            <person name="Lubbers R.J."/>
            <person name="Gomes A.C."/>
            <person name="Makela M.R."/>
            <person name="Stajich J."/>
            <person name="Grigoriev I.V."/>
            <person name="Mortensen U.H."/>
            <person name="De Vries R.P."/>
            <person name="Baker S.E."/>
            <person name="Andersen M.R."/>
        </authorList>
    </citation>
    <scope>NUCLEOTIDE SEQUENCE [LARGE SCALE GENOMIC DNA]</scope>
    <source>
        <strain evidence="8 9">CBS 588.65</strain>
    </source>
</reference>
<evidence type="ECO:0000256" key="2">
    <source>
        <dbReference type="ARBA" id="ARBA00022692"/>
    </source>
</evidence>
<feature type="compositionally biased region" description="Low complexity" evidence="5">
    <location>
        <begin position="128"/>
        <end position="139"/>
    </location>
</feature>
<feature type="region of interest" description="Disordered" evidence="5">
    <location>
        <begin position="128"/>
        <end position="217"/>
    </location>
</feature>
<feature type="compositionally biased region" description="Low complexity" evidence="5">
    <location>
        <begin position="146"/>
        <end position="217"/>
    </location>
</feature>
<sequence length="771" mass="83664">MLPYPLRWASIATILLLVCFTQAAETTVISLLDLMPKCASQCIESFISAEYPRNACARGCDLDYLCTTNTTSGYTLGEGALRCSLSLCSMEVAMSFDTYSICDSIPGALPRTHPTIVATIVPTVNPTSTATRPTTIITAEPDTTDTRPTANPTTTKTTTRTTSTPTVVTTFQSPVSTTDSSPESTSTETEEATSTSSEPSPGATTSDTPSSSAASSGLDSGAVIGVSVASGLAGFFIIGVIIFFCCRRIRRKIAQDREFFEIGGHMAEPPDFSFPPRRPLIGPRPSPGTQNPEAEDARLVPPVEPEYQQPAVIVTEPEAEYNYEHMREANADRSGFQSSNLEFDAASSISSRTVSDLLPDKPTYELYPRPLRWSQHKKSRPSSTATYFEEDNPPAQRNLPSPSLQHFVFTGSTEQSNGRPPMAGLPANPRAMMYGFGQQKHNQIPNTMGPEYGKQPVYASAKENIPPSRQAAVHGSSSSSSGASSYQQQLPAHIEYDDNIDNYWLGPNAGFVGARVSQPQQPQPSQPPSRNSFHSAGANRNSFSDDYSGYDFESLDYDGSGTGAGLGLGTSRRASRHSGSFRPLTPVREIRTPTGEAQKSLGNPFKTPSKPSRYRQPGPSSLSTPYTQPGPAQTPQEIISRPRIVRQDDIKRVQIRRGKPSSKEVTVPYCPDDYWLEPQNSEPQARRQTQAQHQPLPQPPPFGGASSGGREGPWGYITPRQSSDYSNKYAPRPPPGPANMGPLGMPKKKPAPMERNLTPKRRGEDLILQVD</sequence>
<feature type="compositionally biased region" description="Polar residues" evidence="5">
    <location>
        <begin position="530"/>
        <end position="545"/>
    </location>
</feature>
<evidence type="ECO:0000256" key="6">
    <source>
        <dbReference type="SAM" id="Phobius"/>
    </source>
</evidence>
<evidence type="ECO:0000256" key="5">
    <source>
        <dbReference type="SAM" id="MobiDB-lite"/>
    </source>
</evidence>
<evidence type="ECO:0000256" key="7">
    <source>
        <dbReference type="SAM" id="SignalP"/>
    </source>
</evidence>
<feature type="chain" id="PRO_5046696186" description="Extracellular membrane protein CFEM domain-containing protein" evidence="7">
    <location>
        <begin position="24"/>
        <end position="771"/>
    </location>
</feature>
<keyword evidence="2 6" id="KW-0812">Transmembrane</keyword>
<dbReference type="PANTHER" id="PTHR15549">
    <property type="entry name" value="PAIRED IMMUNOGLOBULIN-LIKE TYPE 2 RECEPTOR"/>
    <property type="match status" value="1"/>
</dbReference>
<feature type="region of interest" description="Disordered" evidence="5">
    <location>
        <begin position="511"/>
        <end position="771"/>
    </location>
</feature>
<organism evidence="8 9">
    <name type="scientific">Aspergillus granulosus</name>
    <dbReference type="NCBI Taxonomy" id="176169"/>
    <lineage>
        <taxon>Eukaryota</taxon>
        <taxon>Fungi</taxon>
        <taxon>Dikarya</taxon>
        <taxon>Ascomycota</taxon>
        <taxon>Pezizomycotina</taxon>
        <taxon>Eurotiomycetes</taxon>
        <taxon>Eurotiomycetidae</taxon>
        <taxon>Eurotiales</taxon>
        <taxon>Aspergillaceae</taxon>
        <taxon>Aspergillus</taxon>
        <taxon>Aspergillus subgen. Nidulantes</taxon>
    </lineage>
</organism>
<feature type="compositionally biased region" description="Low complexity" evidence="5">
    <location>
        <begin position="475"/>
        <end position="485"/>
    </location>
</feature>
<feature type="signal peptide" evidence="7">
    <location>
        <begin position="1"/>
        <end position="23"/>
    </location>
</feature>
<proteinExistence type="predicted"/>
<keyword evidence="3 6" id="KW-1133">Transmembrane helix</keyword>
<feature type="compositionally biased region" description="Polar residues" evidence="5">
    <location>
        <begin position="618"/>
        <end position="637"/>
    </location>
</feature>
<evidence type="ECO:0000256" key="1">
    <source>
        <dbReference type="ARBA" id="ARBA00004167"/>
    </source>
</evidence>
<feature type="region of interest" description="Disordered" evidence="5">
    <location>
        <begin position="270"/>
        <end position="295"/>
    </location>
</feature>
<feature type="region of interest" description="Disordered" evidence="5">
    <location>
        <begin position="461"/>
        <end position="488"/>
    </location>
</feature>
<feature type="transmembrane region" description="Helical" evidence="6">
    <location>
        <begin position="222"/>
        <end position="245"/>
    </location>
</feature>
<keyword evidence="7" id="KW-0732">Signal</keyword>
<feature type="compositionally biased region" description="Pro residues" evidence="5">
    <location>
        <begin position="272"/>
        <end position="286"/>
    </location>
</feature>
<keyword evidence="4 6" id="KW-0472">Membrane</keyword>
<evidence type="ECO:0000256" key="4">
    <source>
        <dbReference type="ARBA" id="ARBA00023136"/>
    </source>
</evidence>
<dbReference type="Proteomes" id="UP001610334">
    <property type="component" value="Unassembled WGS sequence"/>
</dbReference>
<evidence type="ECO:0000313" key="9">
    <source>
        <dbReference type="Proteomes" id="UP001610334"/>
    </source>
</evidence>
<evidence type="ECO:0000256" key="3">
    <source>
        <dbReference type="ARBA" id="ARBA00022989"/>
    </source>
</evidence>
<comment type="caution">
    <text evidence="8">The sequence shown here is derived from an EMBL/GenBank/DDBJ whole genome shotgun (WGS) entry which is preliminary data.</text>
</comment>
<comment type="subcellular location">
    <subcellularLocation>
        <location evidence="1">Membrane</location>
        <topology evidence="1">Single-pass membrane protein</topology>
    </subcellularLocation>
</comment>
<name>A0ABR4HJ95_9EURO</name>
<evidence type="ECO:0008006" key="10">
    <source>
        <dbReference type="Google" id="ProtNLM"/>
    </source>
</evidence>
<evidence type="ECO:0000313" key="8">
    <source>
        <dbReference type="EMBL" id="KAL2815559.1"/>
    </source>
</evidence>
<dbReference type="PANTHER" id="PTHR15549:SF16">
    <property type="entry name" value="EXTRACELLULAR MEMBRANE PROTEIN CFEM DOMAIN-CONTAINING PROTEIN"/>
    <property type="match status" value="1"/>
</dbReference>
<feature type="compositionally biased region" description="Polar residues" evidence="5">
    <location>
        <begin position="678"/>
        <end position="687"/>
    </location>
</feature>